<dbReference type="GO" id="GO:0006310">
    <property type="term" value="P:DNA recombination"/>
    <property type="evidence" value="ECO:0007669"/>
    <property type="project" value="UniProtKB-KW"/>
</dbReference>
<dbReference type="PANTHER" id="PTHR34605">
    <property type="entry name" value="PHAGE_INTEGRASE DOMAIN-CONTAINING PROTEIN"/>
    <property type="match status" value="1"/>
</dbReference>
<dbReference type="AlphaFoldDB" id="A0A409X3L8"/>
<dbReference type="InterPro" id="IPR052925">
    <property type="entry name" value="Phage_Integrase-like_Recomb"/>
</dbReference>
<dbReference type="GO" id="GO:0003677">
    <property type="term" value="F:DNA binding"/>
    <property type="evidence" value="ECO:0007669"/>
    <property type="project" value="InterPro"/>
</dbReference>
<dbReference type="InterPro" id="IPR013762">
    <property type="entry name" value="Integrase-like_cat_sf"/>
</dbReference>
<dbReference type="GO" id="GO:0015074">
    <property type="term" value="P:DNA integration"/>
    <property type="evidence" value="ECO:0007669"/>
    <property type="project" value="InterPro"/>
</dbReference>
<evidence type="ECO:0000256" key="1">
    <source>
        <dbReference type="ARBA" id="ARBA00023172"/>
    </source>
</evidence>
<keyword evidence="2" id="KW-0472">Membrane</keyword>
<comment type="caution">
    <text evidence="3">The sequence shown here is derived from an EMBL/GenBank/DDBJ whole genome shotgun (WGS) entry which is preliminary data.</text>
</comment>
<evidence type="ECO:0000256" key="2">
    <source>
        <dbReference type="SAM" id="Phobius"/>
    </source>
</evidence>
<dbReference type="SUPFAM" id="SSF56672">
    <property type="entry name" value="DNA/RNA polymerases"/>
    <property type="match status" value="1"/>
</dbReference>
<keyword evidence="2" id="KW-1133">Transmembrane helix</keyword>
<dbReference type="Proteomes" id="UP000284706">
    <property type="component" value="Unassembled WGS sequence"/>
</dbReference>
<protein>
    <recommendedName>
        <fullName evidence="5">Tyr recombinase domain-containing protein</fullName>
    </recommendedName>
</protein>
<dbReference type="STRING" id="231916.A0A409X3L8"/>
<accession>A0A409X3L8</accession>
<sequence>MNPFNPMAGEMQCWIDPIDGSCWVPSHELNNPILSTTIISNPDLFAVITPVRVSTFRNLLLSHPNRPLVDSVCEGLVYGFWPWADTADSNLPMSLDVEEYVKEPIHVAFAEEQRAKEISFGSFSPTFFNLLPGMLCVPITVSTKARSNKLRLCVNHSAEPFARNSLIPREAVSVPLDNLHNLGAALRRARARLHPDTQLVVWKSDVKRAYRTIPMSPYWQAKQVVKINGSYNVDRCNNFGGRAGGGLWGYFFGLVLWIAIFMLFIEDLFAYVDDSFSWDVEGNLVMYRKYNRLMPVKQARFLSLLDLLNIPHDDEKQLWGRQLTIIGFDVDPNAMTITMPDQSRRDLVNTIRDFAVPGRRLPLSSFRQLAGWINWALNVYPLLRPGLSALYEKMAGKERASALLRVSVRVSRELIWVADHMEASHGLFMMDSVEWPLDTAPFTLYTDASMLGLGFWCPELFQGFQCRVDSISSHSSVVGIFYWEALAVLSAINWLLSHCQSAPRRVVIYCDNTNCVDMFSSLRASSIYNPILITFVNLLLFYDTQCLVVSTEPSNIPLSTPSSFAGGNLVMNFLPSARQPSRPAWSLDRLRHERAIALGFALEPGSISSYSSAFHSYLAFCTSHGFSVEPTPDTLSFYVVYTCHFIKPASVRSYLSGICNQLEPFYPSVRAVRKHPLVVKTLTGCIKLRATPTSRKRPLTRAEIGEASAMLKVSASHDDKLFRAILTTSFHGMLRLGESVQPDRAALRDSRKVILRSTVTVSTSSFAFLLPTHKADRLFEGNRVLINMTSTPDDPFSPFTSYLSSRDSRFPLNPELWLKEDGTVPTRRWFINRLHSFFSGNIGGHSLRAGGATAYASAGIPLHLIQAMGRWSSDAFLIYIRKHPTLLASLVSATSRNAS</sequence>
<keyword evidence="1" id="KW-0233">DNA recombination</keyword>
<name>A0A409X3L8_9AGAR</name>
<dbReference type="InParanoid" id="A0A409X3L8"/>
<organism evidence="3 4">
    <name type="scientific">Gymnopilus dilepis</name>
    <dbReference type="NCBI Taxonomy" id="231916"/>
    <lineage>
        <taxon>Eukaryota</taxon>
        <taxon>Fungi</taxon>
        <taxon>Dikarya</taxon>
        <taxon>Basidiomycota</taxon>
        <taxon>Agaricomycotina</taxon>
        <taxon>Agaricomycetes</taxon>
        <taxon>Agaricomycetidae</taxon>
        <taxon>Agaricales</taxon>
        <taxon>Agaricineae</taxon>
        <taxon>Hymenogastraceae</taxon>
        <taxon>Gymnopilus</taxon>
    </lineage>
</organism>
<dbReference type="SUPFAM" id="SSF56349">
    <property type="entry name" value="DNA breaking-rejoining enzymes"/>
    <property type="match status" value="1"/>
</dbReference>
<dbReference type="EMBL" id="NHYE01004319">
    <property type="protein sequence ID" value="PPQ85330.1"/>
    <property type="molecule type" value="Genomic_DNA"/>
</dbReference>
<evidence type="ECO:0000313" key="3">
    <source>
        <dbReference type="EMBL" id="PPQ85330.1"/>
    </source>
</evidence>
<reference evidence="3 4" key="1">
    <citation type="journal article" date="2018" name="Evol. Lett.">
        <title>Horizontal gene cluster transfer increased hallucinogenic mushroom diversity.</title>
        <authorList>
            <person name="Reynolds H.T."/>
            <person name="Vijayakumar V."/>
            <person name="Gluck-Thaler E."/>
            <person name="Korotkin H.B."/>
            <person name="Matheny P.B."/>
            <person name="Slot J.C."/>
        </authorList>
    </citation>
    <scope>NUCLEOTIDE SEQUENCE [LARGE SCALE GENOMIC DNA]</scope>
    <source>
        <strain evidence="3 4">SRW20</strain>
    </source>
</reference>
<keyword evidence="4" id="KW-1185">Reference proteome</keyword>
<dbReference type="InterPro" id="IPR043502">
    <property type="entry name" value="DNA/RNA_pol_sf"/>
</dbReference>
<dbReference type="InterPro" id="IPR011010">
    <property type="entry name" value="DNA_brk_join_enz"/>
</dbReference>
<evidence type="ECO:0008006" key="5">
    <source>
        <dbReference type="Google" id="ProtNLM"/>
    </source>
</evidence>
<dbReference type="OrthoDB" id="198652at2759"/>
<evidence type="ECO:0000313" key="4">
    <source>
        <dbReference type="Proteomes" id="UP000284706"/>
    </source>
</evidence>
<feature type="transmembrane region" description="Helical" evidence="2">
    <location>
        <begin position="247"/>
        <end position="265"/>
    </location>
</feature>
<dbReference type="PANTHER" id="PTHR34605:SF3">
    <property type="entry name" value="P CELL-TYPE AGGLUTINATION PROTEIN MAP4-LIKE-RELATED"/>
    <property type="match status" value="1"/>
</dbReference>
<proteinExistence type="predicted"/>
<keyword evidence="2" id="KW-0812">Transmembrane</keyword>
<gene>
    <name evidence="3" type="ORF">CVT26_001096</name>
</gene>
<dbReference type="Gene3D" id="1.10.443.10">
    <property type="entry name" value="Intergrase catalytic core"/>
    <property type="match status" value="1"/>
</dbReference>